<name>A0ACC1MJD5_9PEZI</name>
<comment type="caution">
    <text evidence="1">The sequence shown here is derived from an EMBL/GenBank/DDBJ whole genome shotgun (WGS) entry which is preliminary data.</text>
</comment>
<gene>
    <name evidence="1" type="ORF">NUW58_g10585</name>
</gene>
<dbReference type="EMBL" id="JAPDGR010004956">
    <property type="protein sequence ID" value="KAJ2966782.1"/>
    <property type="molecule type" value="Genomic_DNA"/>
</dbReference>
<organism evidence="1 2">
    <name type="scientific">Xylaria curta</name>
    <dbReference type="NCBI Taxonomy" id="42375"/>
    <lineage>
        <taxon>Eukaryota</taxon>
        <taxon>Fungi</taxon>
        <taxon>Dikarya</taxon>
        <taxon>Ascomycota</taxon>
        <taxon>Pezizomycotina</taxon>
        <taxon>Sordariomycetes</taxon>
        <taxon>Xylariomycetidae</taxon>
        <taxon>Xylariales</taxon>
        <taxon>Xylariaceae</taxon>
        <taxon>Xylaria</taxon>
    </lineage>
</organism>
<dbReference type="Proteomes" id="UP001143856">
    <property type="component" value="Unassembled WGS sequence"/>
</dbReference>
<protein>
    <submittedName>
        <fullName evidence="1">Uncharacterized protein</fullName>
    </submittedName>
</protein>
<sequence>MRRGGHGGIPAVVDASEKRIHAAKRRTARRVREALAQGRGELDAAGRRHVSLDTRGPHSPPHAGQKTILEIEEEIFDLCIERGVLACRGSWFCAEKDVEPTGLFFRTTFAAASQADMDVAIQRVGQAVRASFGV</sequence>
<reference evidence="1" key="1">
    <citation type="submission" date="2022-10" db="EMBL/GenBank/DDBJ databases">
        <title>Genome Sequence of Xylaria curta.</title>
        <authorList>
            <person name="Buettner E."/>
        </authorList>
    </citation>
    <scope>NUCLEOTIDE SEQUENCE</scope>
    <source>
        <strain evidence="1">Babe10</strain>
    </source>
</reference>
<keyword evidence="2" id="KW-1185">Reference proteome</keyword>
<proteinExistence type="predicted"/>
<evidence type="ECO:0000313" key="2">
    <source>
        <dbReference type="Proteomes" id="UP001143856"/>
    </source>
</evidence>
<evidence type="ECO:0000313" key="1">
    <source>
        <dbReference type="EMBL" id="KAJ2966782.1"/>
    </source>
</evidence>
<accession>A0ACC1MJD5</accession>